<dbReference type="EMBL" id="JAVHUY010000004">
    <property type="protein sequence ID" value="MDQ7904062.1"/>
    <property type="molecule type" value="Genomic_DNA"/>
</dbReference>
<dbReference type="Proteomes" id="UP001230908">
    <property type="component" value="Unassembled WGS sequence"/>
</dbReference>
<dbReference type="InterPro" id="IPR006342">
    <property type="entry name" value="FkbM_mtfrase"/>
</dbReference>
<reference evidence="3 4" key="1">
    <citation type="submission" date="2023-08" db="EMBL/GenBank/DDBJ databases">
        <title>Phytohabitans sansha sp. nov., isolated from marine sediment.</title>
        <authorList>
            <person name="Zhao Y."/>
            <person name="Yi K."/>
        </authorList>
    </citation>
    <scope>NUCLEOTIDE SEQUENCE [LARGE SCALE GENOMIC DNA]</scope>
    <source>
        <strain evidence="3 4">ZYX-F-186</strain>
    </source>
</reference>
<protein>
    <submittedName>
        <fullName evidence="3">FkbM family methyltransferase</fullName>
    </submittedName>
</protein>
<feature type="domain" description="Methyltransferase FkbM" evidence="2">
    <location>
        <begin position="48"/>
        <end position="193"/>
    </location>
</feature>
<evidence type="ECO:0000256" key="1">
    <source>
        <dbReference type="SAM" id="MobiDB-lite"/>
    </source>
</evidence>
<evidence type="ECO:0000313" key="4">
    <source>
        <dbReference type="Proteomes" id="UP001230908"/>
    </source>
</evidence>
<sequence>MAGTLSMTLRTRLPAGLMGAAIRAVYPRVEPELARLHSYAPRGGTAVDVGAWYGPWTRRLRRLADRVVALEPAAELAELVAEAYPDVRVVRAAASDHAGTATLHLPEGGAAVGTSSVEHGDGRPVLVPRVTVDGLELTDVRFMKIDVEGHELAVLRGAERTIRRDAPLLLVEVEERIQPVGPILALLRGWGYRPYVMPRGRWLPLDGFDLVAHQRAAVGRVRQSFARRLVAPWPRYVNLVLFKPEPRGPATREHEPREHEPRGPQARAPETR</sequence>
<comment type="caution">
    <text evidence="3">The sequence shown here is derived from an EMBL/GenBank/DDBJ whole genome shotgun (WGS) entry which is preliminary data.</text>
</comment>
<keyword evidence="4" id="KW-1185">Reference proteome</keyword>
<dbReference type="GO" id="GO:0008168">
    <property type="term" value="F:methyltransferase activity"/>
    <property type="evidence" value="ECO:0007669"/>
    <property type="project" value="UniProtKB-KW"/>
</dbReference>
<dbReference type="InterPro" id="IPR052514">
    <property type="entry name" value="SAM-dependent_MTase"/>
</dbReference>
<dbReference type="InterPro" id="IPR029063">
    <property type="entry name" value="SAM-dependent_MTases_sf"/>
</dbReference>
<keyword evidence="3" id="KW-0808">Transferase</keyword>
<accession>A0ABU0ZAH9</accession>
<gene>
    <name evidence="3" type="ORF">RB614_05940</name>
</gene>
<dbReference type="SUPFAM" id="SSF53335">
    <property type="entry name" value="S-adenosyl-L-methionine-dependent methyltransferases"/>
    <property type="match status" value="1"/>
</dbReference>
<keyword evidence="3" id="KW-0489">Methyltransferase</keyword>
<dbReference type="RefSeq" id="WP_308711336.1">
    <property type="nucleotide sequence ID" value="NZ_JAVHUY010000004.1"/>
</dbReference>
<organism evidence="3 4">
    <name type="scientific">Phytohabitans maris</name>
    <dbReference type="NCBI Taxonomy" id="3071409"/>
    <lineage>
        <taxon>Bacteria</taxon>
        <taxon>Bacillati</taxon>
        <taxon>Actinomycetota</taxon>
        <taxon>Actinomycetes</taxon>
        <taxon>Micromonosporales</taxon>
        <taxon>Micromonosporaceae</taxon>
    </lineage>
</organism>
<proteinExistence type="predicted"/>
<feature type="compositionally biased region" description="Basic and acidic residues" evidence="1">
    <location>
        <begin position="245"/>
        <end position="262"/>
    </location>
</feature>
<evidence type="ECO:0000313" key="3">
    <source>
        <dbReference type="EMBL" id="MDQ7904062.1"/>
    </source>
</evidence>
<dbReference type="GO" id="GO:0032259">
    <property type="term" value="P:methylation"/>
    <property type="evidence" value="ECO:0007669"/>
    <property type="project" value="UniProtKB-KW"/>
</dbReference>
<name>A0ABU0ZAH9_9ACTN</name>
<dbReference type="Pfam" id="PF05050">
    <property type="entry name" value="Methyltransf_21"/>
    <property type="match status" value="1"/>
</dbReference>
<dbReference type="Gene3D" id="3.40.50.150">
    <property type="entry name" value="Vaccinia Virus protein VP39"/>
    <property type="match status" value="1"/>
</dbReference>
<dbReference type="PANTHER" id="PTHR34203">
    <property type="entry name" value="METHYLTRANSFERASE, FKBM FAMILY PROTEIN"/>
    <property type="match status" value="1"/>
</dbReference>
<dbReference type="NCBIfam" id="TIGR01444">
    <property type="entry name" value="fkbM_fam"/>
    <property type="match status" value="1"/>
</dbReference>
<feature type="region of interest" description="Disordered" evidence="1">
    <location>
        <begin position="245"/>
        <end position="272"/>
    </location>
</feature>
<evidence type="ECO:0000259" key="2">
    <source>
        <dbReference type="Pfam" id="PF05050"/>
    </source>
</evidence>
<dbReference type="PANTHER" id="PTHR34203:SF15">
    <property type="entry name" value="SLL1173 PROTEIN"/>
    <property type="match status" value="1"/>
</dbReference>